<dbReference type="CDD" id="cd09917">
    <property type="entry name" value="F-box_SF"/>
    <property type="match status" value="1"/>
</dbReference>
<proteinExistence type="predicted"/>
<dbReference type="STRING" id="1314781.A0A165DPN0"/>
<feature type="domain" description="F-box" evidence="1">
    <location>
        <begin position="1"/>
        <end position="48"/>
    </location>
</feature>
<evidence type="ECO:0000313" key="2">
    <source>
        <dbReference type="EMBL" id="KZV85055.1"/>
    </source>
</evidence>
<evidence type="ECO:0000313" key="3">
    <source>
        <dbReference type="Proteomes" id="UP000077266"/>
    </source>
</evidence>
<name>A0A165DPN0_EXIGL</name>
<sequence length="506" mass="56835">MDALPYDLLRSIFLHVDPQDIYEKFRLAAVSRQWRDAALATALLWSTFVIASRKNAVVLPLLLARSAEAPLRVVVDFAGRLTGVPLTAAAQQQVIRRLLAHAARFQKLVLYLDSNTPPIAAESFLGSAVEFPALLHLEVIGMVPAPPLDIRARNLRVLELEHVYIVDGTTIFVASIEVLRLRYVADAGVLLDVFRACRNLRELELVSVGRSTRSDFTLASMSDCYPRHLRSITFRAPDADYDFALVLAAAKSTNIVSNFVDVSLSDGRLNSASRVDLMALMCHGLVAPLALDVRNADDSFELYDCNARTRRFRIWEPPYHTGWDWFSLGAHLPLAQLRRVSFDVEMWSALIPLAAQWPALDELCVRASLAALRTSSLPSATEDDHIAWSGNPIRMICGGLVSRIRIEMDVPPLDIDDWDGISIETVRPAFAQDYLRILARITLGRTDRVSPRVEVCMGDSDFMLRDNPASLLERVREMKLAFKESKQLQKPFRYVLCRHCDVEKQQ</sequence>
<dbReference type="AlphaFoldDB" id="A0A165DPN0"/>
<dbReference type="PROSITE" id="PS50181">
    <property type="entry name" value="FBOX"/>
    <property type="match status" value="1"/>
</dbReference>
<dbReference type="EMBL" id="KV426201">
    <property type="protein sequence ID" value="KZV85055.1"/>
    <property type="molecule type" value="Genomic_DNA"/>
</dbReference>
<dbReference type="Pfam" id="PF12937">
    <property type="entry name" value="F-box-like"/>
    <property type="match status" value="1"/>
</dbReference>
<dbReference type="InterPro" id="IPR032675">
    <property type="entry name" value="LRR_dom_sf"/>
</dbReference>
<gene>
    <name evidence="2" type="ORF">EXIGLDRAFT_753504</name>
</gene>
<protein>
    <recommendedName>
        <fullName evidence="1">F-box domain-containing protein</fullName>
    </recommendedName>
</protein>
<organism evidence="2 3">
    <name type="scientific">Exidia glandulosa HHB12029</name>
    <dbReference type="NCBI Taxonomy" id="1314781"/>
    <lineage>
        <taxon>Eukaryota</taxon>
        <taxon>Fungi</taxon>
        <taxon>Dikarya</taxon>
        <taxon>Basidiomycota</taxon>
        <taxon>Agaricomycotina</taxon>
        <taxon>Agaricomycetes</taxon>
        <taxon>Auriculariales</taxon>
        <taxon>Exidiaceae</taxon>
        <taxon>Exidia</taxon>
    </lineage>
</organism>
<accession>A0A165DPN0</accession>
<keyword evidence="3" id="KW-1185">Reference proteome</keyword>
<dbReference type="Gene3D" id="3.80.10.10">
    <property type="entry name" value="Ribonuclease Inhibitor"/>
    <property type="match status" value="1"/>
</dbReference>
<reference evidence="2 3" key="1">
    <citation type="journal article" date="2016" name="Mol. Biol. Evol.">
        <title>Comparative Genomics of Early-Diverging Mushroom-Forming Fungi Provides Insights into the Origins of Lignocellulose Decay Capabilities.</title>
        <authorList>
            <person name="Nagy L.G."/>
            <person name="Riley R."/>
            <person name="Tritt A."/>
            <person name="Adam C."/>
            <person name="Daum C."/>
            <person name="Floudas D."/>
            <person name="Sun H."/>
            <person name="Yadav J.S."/>
            <person name="Pangilinan J."/>
            <person name="Larsson K.H."/>
            <person name="Matsuura K."/>
            <person name="Barry K."/>
            <person name="Labutti K."/>
            <person name="Kuo R."/>
            <person name="Ohm R.A."/>
            <person name="Bhattacharya S.S."/>
            <person name="Shirouzu T."/>
            <person name="Yoshinaga Y."/>
            <person name="Martin F.M."/>
            <person name="Grigoriev I.V."/>
            <person name="Hibbett D.S."/>
        </authorList>
    </citation>
    <scope>NUCLEOTIDE SEQUENCE [LARGE SCALE GENOMIC DNA]</scope>
    <source>
        <strain evidence="2 3">HHB12029</strain>
    </source>
</reference>
<dbReference type="OrthoDB" id="2995388at2759"/>
<dbReference type="InterPro" id="IPR001810">
    <property type="entry name" value="F-box_dom"/>
</dbReference>
<dbReference type="InterPro" id="IPR036047">
    <property type="entry name" value="F-box-like_dom_sf"/>
</dbReference>
<dbReference type="SUPFAM" id="SSF81383">
    <property type="entry name" value="F-box domain"/>
    <property type="match status" value="1"/>
</dbReference>
<dbReference type="InParanoid" id="A0A165DPN0"/>
<dbReference type="Proteomes" id="UP000077266">
    <property type="component" value="Unassembled WGS sequence"/>
</dbReference>
<evidence type="ECO:0000259" key="1">
    <source>
        <dbReference type="PROSITE" id="PS50181"/>
    </source>
</evidence>